<keyword evidence="3" id="KW-1185">Reference proteome</keyword>
<dbReference type="Pfam" id="PF00646">
    <property type="entry name" value="F-box"/>
    <property type="match status" value="1"/>
</dbReference>
<dbReference type="Gene3D" id="3.80.10.10">
    <property type="entry name" value="Ribonuclease Inhibitor"/>
    <property type="match status" value="1"/>
</dbReference>
<dbReference type="InterPro" id="IPR036047">
    <property type="entry name" value="F-box-like_dom_sf"/>
</dbReference>
<evidence type="ECO:0000313" key="3">
    <source>
        <dbReference type="Proteomes" id="UP000499080"/>
    </source>
</evidence>
<dbReference type="InterPro" id="IPR032675">
    <property type="entry name" value="LRR_dom_sf"/>
</dbReference>
<dbReference type="Proteomes" id="UP000499080">
    <property type="component" value="Unassembled WGS sequence"/>
</dbReference>
<dbReference type="OrthoDB" id="6409609at2759"/>
<proteinExistence type="predicted"/>
<protein>
    <recommendedName>
        <fullName evidence="1">F-box domain-containing protein</fullName>
    </recommendedName>
</protein>
<name>A0A4Y2PJX8_ARAVE</name>
<feature type="domain" description="F-box" evidence="1">
    <location>
        <begin position="11"/>
        <end position="57"/>
    </location>
</feature>
<dbReference type="PROSITE" id="PS50181">
    <property type="entry name" value="FBOX"/>
    <property type="match status" value="1"/>
</dbReference>
<gene>
    <name evidence="2" type="ORF">AVEN_169263_1</name>
</gene>
<dbReference type="InterPro" id="IPR001810">
    <property type="entry name" value="F-box_dom"/>
</dbReference>
<dbReference type="EMBL" id="BGPR01011499">
    <property type="protein sequence ID" value="GBN51634.1"/>
    <property type="molecule type" value="Genomic_DNA"/>
</dbReference>
<dbReference type="SUPFAM" id="SSF81383">
    <property type="entry name" value="F-box domain"/>
    <property type="match status" value="1"/>
</dbReference>
<organism evidence="2 3">
    <name type="scientific">Araneus ventricosus</name>
    <name type="common">Orbweaver spider</name>
    <name type="synonym">Epeira ventricosa</name>
    <dbReference type="NCBI Taxonomy" id="182803"/>
    <lineage>
        <taxon>Eukaryota</taxon>
        <taxon>Metazoa</taxon>
        <taxon>Ecdysozoa</taxon>
        <taxon>Arthropoda</taxon>
        <taxon>Chelicerata</taxon>
        <taxon>Arachnida</taxon>
        <taxon>Araneae</taxon>
        <taxon>Araneomorphae</taxon>
        <taxon>Entelegynae</taxon>
        <taxon>Araneoidea</taxon>
        <taxon>Araneidae</taxon>
        <taxon>Araneus</taxon>
    </lineage>
</organism>
<sequence length="451" mass="53259">MAERMTSYEREVQWSDLPSPPLEKIYGFLSRAEQVNMSLVCRKWSEEYGSPAVWKTFRFVLRESQLSMETCPVMKFVHKYSSMFQHVEIEYIFTKEMHLVYAWCKHLIAFLHILTSKSELISVKFQSFFKFFHRIDTATYNDICRGIEVFLGSQHHLKRADFDHSFFGYQEGIGILKNLTESNRESLTHLVLHKLVRYQYEEMESIVAQILSILLGLPSLTTLEIDYSFIVEYMFASQSADVKFLKICQTRVISNIILHYYNEFIELEHFRGLTSIDWRLLKELYPNMQVECNFTIDCPTWQEVEFLIVPNMPITQLNFTYEYELELSDEADYYMDIDRLLNHFLACKTNDHLASLHLTWTKPIQVSTLIPFLLACSKLKVLQLYLVHPAYGIILLMESWLENVPESLKKVFIKISHIENDEDYTILMNFTTRCVPRLELMGLNVKADLNY</sequence>
<reference evidence="2 3" key="1">
    <citation type="journal article" date="2019" name="Sci. Rep.">
        <title>Orb-weaving spider Araneus ventricosus genome elucidates the spidroin gene catalogue.</title>
        <authorList>
            <person name="Kono N."/>
            <person name="Nakamura H."/>
            <person name="Ohtoshi R."/>
            <person name="Moran D.A.P."/>
            <person name="Shinohara A."/>
            <person name="Yoshida Y."/>
            <person name="Fujiwara M."/>
            <person name="Mori M."/>
            <person name="Tomita M."/>
            <person name="Arakawa K."/>
        </authorList>
    </citation>
    <scope>NUCLEOTIDE SEQUENCE [LARGE SCALE GENOMIC DNA]</scope>
</reference>
<evidence type="ECO:0000313" key="2">
    <source>
        <dbReference type="EMBL" id="GBN51634.1"/>
    </source>
</evidence>
<dbReference type="Gene3D" id="1.20.1280.50">
    <property type="match status" value="1"/>
</dbReference>
<dbReference type="AlphaFoldDB" id="A0A4Y2PJX8"/>
<comment type="caution">
    <text evidence="2">The sequence shown here is derived from an EMBL/GenBank/DDBJ whole genome shotgun (WGS) entry which is preliminary data.</text>
</comment>
<accession>A0A4Y2PJX8</accession>
<evidence type="ECO:0000259" key="1">
    <source>
        <dbReference type="PROSITE" id="PS50181"/>
    </source>
</evidence>